<proteinExistence type="predicted"/>
<evidence type="ECO:0000313" key="1">
    <source>
        <dbReference type="EMBL" id="QES88727.1"/>
    </source>
</evidence>
<dbReference type="OrthoDB" id="930609at2"/>
<sequence length="84" mass="9937">MKTIRIYPNKKAANNVPFLCELPDTFGFPIQLIQTDWSTEFFNAVFQYELHENFIKYKPLKPYSLHLIGKSRKTTFLPIRENAL</sequence>
<dbReference type="RefSeq" id="WP_131329694.1">
    <property type="nucleotide sequence ID" value="NZ_CP044016.1"/>
</dbReference>
<name>A0A5P2G0M1_9BACT</name>
<dbReference type="AlphaFoldDB" id="A0A5P2G0M1"/>
<keyword evidence="2" id="KW-1185">Reference proteome</keyword>
<accession>A0A5P2G0M1</accession>
<reference evidence="1 2" key="1">
    <citation type="submission" date="2019-09" db="EMBL/GenBank/DDBJ databases">
        <title>Complete genome sequence of Arachidicoccus sp. B3-10 isolated from apple orchard soil.</title>
        <authorList>
            <person name="Kim H.S."/>
            <person name="Han K.-I."/>
            <person name="Suh M.K."/>
            <person name="Lee K.C."/>
            <person name="Eom M.K."/>
            <person name="Kim J.-S."/>
            <person name="Kang S.W."/>
            <person name="Sin Y."/>
            <person name="Lee J.-S."/>
        </authorList>
    </citation>
    <scope>NUCLEOTIDE SEQUENCE [LARGE SCALE GENOMIC DNA]</scope>
    <source>
        <strain evidence="1 2">B3-10</strain>
    </source>
</reference>
<gene>
    <name evidence="1" type="ORF">E0W69_008710</name>
</gene>
<evidence type="ECO:0008006" key="3">
    <source>
        <dbReference type="Google" id="ProtNLM"/>
    </source>
</evidence>
<dbReference type="EMBL" id="CP044016">
    <property type="protein sequence ID" value="QES88727.1"/>
    <property type="molecule type" value="Genomic_DNA"/>
</dbReference>
<protein>
    <recommendedName>
        <fullName evidence="3">Transposase</fullName>
    </recommendedName>
</protein>
<dbReference type="Proteomes" id="UP000292424">
    <property type="component" value="Chromosome"/>
</dbReference>
<evidence type="ECO:0000313" key="2">
    <source>
        <dbReference type="Proteomes" id="UP000292424"/>
    </source>
</evidence>
<dbReference type="KEGG" id="arac:E0W69_008710"/>
<organism evidence="1 2">
    <name type="scientific">Rhizosphaericola mali</name>
    <dbReference type="NCBI Taxonomy" id="2545455"/>
    <lineage>
        <taxon>Bacteria</taxon>
        <taxon>Pseudomonadati</taxon>
        <taxon>Bacteroidota</taxon>
        <taxon>Chitinophagia</taxon>
        <taxon>Chitinophagales</taxon>
        <taxon>Chitinophagaceae</taxon>
        <taxon>Rhizosphaericola</taxon>
    </lineage>
</organism>